<proteinExistence type="predicted"/>
<dbReference type="Proteomes" id="UP000625210">
    <property type="component" value="Unassembled WGS sequence"/>
</dbReference>
<dbReference type="InterPro" id="IPR001996">
    <property type="entry name" value="PTS_IIB_1"/>
</dbReference>
<keyword evidence="1" id="KW-0813">Transport</keyword>
<dbReference type="EMBL" id="BMHQ01000005">
    <property type="protein sequence ID" value="GGE15801.1"/>
    <property type="molecule type" value="Genomic_DNA"/>
</dbReference>
<dbReference type="PANTHER" id="PTHR30009:SF4">
    <property type="entry name" value="PTS SYSTEM N-ACETYLGLUCOSAMINE-SPECIFIC EIICBA COMPONENT"/>
    <property type="match status" value="1"/>
</dbReference>
<organism evidence="12 13">
    <name type="scientific">Marinithermofilum abyssi</name>
    <dbReference type="NCBI Taxonomy" id="1571185"/>
    <lineage>
        <taxon>Bacteria</taxon>
        <taxon>Bacillati</taxon>
        <taxon>Bacillota</taxon>
        <taxon>Bacilli</taxon>
        <taxon>Bacillales</taxon>
        <taxon>Thermoactinomycetaceae</taxon>
        <taxon>Marinithermofilum</taxon>
    </lineage>
</organism>
<keyword evidence="4" id="KW-0598">Phosphotransferase system</keyword>
<evidence type="ECO:0000313" key="12">
    <source>
        <dbReference type="EMBL" id="GGE15801.1"/>
    </source>
</evidence>
<evidence type="ECO:0000256" key="6">
    <source>
        <dbReference type="ARBA" id="ARBA00022777"/>
    </source>
</evidence>
<feature type="compositionally biased region" description="Acidic residues" evidence="9">
    <location>
        <begin position="60"/>
        <end position="72"/>
    </location>
</feature>
<keyword evidence="3" id="KW-0808">Transferase</keyword>
<evidence type="ECO:0000256" key="1">
    <source>
        <dbReference type="ARBA" id="ARBA00022448"/>
    </source>
</evidence>
<evidence type="ECO:0000256" key="8">
    <source>
        <dbReference type="PROSITE-ProRule" id="PRU00421"/>
    </source>
</evidence>
<dbReference type="GO" id="GO:0009401">
    <property type="term" value="P:phosphoenolpyruvate-dependent sugar phosphotransferase system"/>
    <property type="evidence" value="ECO:0007669"/>
    <property type="project" value="UniProtKB-KW"/>
</dbReference>
<keyword evidence="7 10" id="KW-1133">Transmembrane helix</keyword>
<keyword evidence="2" id="KW-0762">Sugar transport</keyword>
<accession>A0A8J2VF28</accession>
<dbReference type="InterPro" id="IPR018113">
    <property type="entry name" value="PTrfase_EIIB_Cys"/>
</dbReference>
<comment type="caution">
    <text evidence="12">The sequence shown here is derived from an EMBL/GenBank/DDBJ whole genome shotgun (WGS) entry which is preliminary data.</text>
</comment>
<dbReference type="GO" id="GO:0090563">
    <property type="term" value="F:protein-phosphocysteine-sugar phosphotransferase activity"/>
    <property type="evidence" value="ECO:0007669"/>
    <property type="project" value="TreeGrafter"/>
</dbReference>
<dbReference type="PROSITE" id="PS01035">
    <property type="entry name" value="PTS_EIIB_TYPE_1_CYS"/>
    <property type="match status" value="1"/>
</dbReference>
<dbReference type="GO" id="GO:0008982">
    <property type="term" value="F:protein-N(PI)-phosphohistidine-sugar phosphotransferase activity"/>
    <property type="evidence" value="ECO:0007669"/>
    <property type="project" value="InterPro"/>
</dbReference>
<protein>
    <recommendedName>
        <fullName evidence="11">PTS EIIB type-1 domain-containing protein</fullName>
    </recommendedName>
</protein>
<evidence type="ECO:0000256" key="7">
    <source>
        <dbReference type="ARBA" id="ARBA00022989"/>
    </source>
</evidence>
<evidence type="ECO:0000313" key="13">
    <source>
        <dbReference type="Proteomes" id="UP000625210"/>
    </source>
</evidence>
<feature type="transmembrane region" description="Helical" evidence="10">
    <location>
        <begin position="28"/>
        <end position="49"/>
    </location>
</feature>
<evidence type="ECO:0000259" key="11">
    <source>
        <dbReference type="PROSITE" id="PS51098"/>
    </source>
</evidence>
<dbReference type="AlphaFoldDB" id="A0A8J2VF28"/>
<keyword evidence="13" id="KW-1185">Reference proteome</keyword>
<dbReference type="GO" id="GO:0015764">
    <property type="term" value="P:N-acetylglucosamine transport"/>
    <property type="evidence" value="ECO:0007669"/>
    <property type="project" value="TreeGrafter"/>
</dbReference>
<evidence type="ECO:0000256" key="10">
    <source>
        <dbReference type="SAM" id="Phobius"/>
    </source>
</evidence>
<dbReference type="NCBIfam" id="TIGR00826">
    <property type="entry name" value="EIIB_glc"/>
    <property type="match status" value="1"/>
</dbReference>
<gene>
    <name evidence="12" type="ORF">GCM10011571_16790</name>
</gene>
<dbReference type="GO" id="GO:0016301">
    <property type="term" value="F:kinase activity"/>
    <property type="evidence" value="ECO:0007669"/>
    <property type="project" value="UniProtKB-KW"/>
</dbReference>
<dbReference type="GO" id="GO:0005886">
    <property type="term" value="C:plasma membrane"/>
    <property type="evidence" value="ECO:0007669"/>
    <property type="project" value="TreeGrafter"/>
</dbReference>
<feature type="active site" description="Phosphocysteine intermediate; for EIIB activity" evidence="8">
    <location>
        <position position="104"/>
    </location>
</feature>
<feature type="region of interest" description="Disordered" evidence="9">
    <location>
        <begin position="59"/>
        <end position="79"/>
    </location>
</feature>
<evidence type="ECO:0000256" key="4">
    <source>
        <dbReference type="ARBA" id="ARBA00022683"/>
    </source>
</evidence>
<name>A0A8J2VF28_9BACL</name>
<evidence type="ECO:0000256" key="9">
    <source>
        <dbReference type="SAM" id="MobiDB-lite"/>
    </source>
</evidence>
<dbReference type="SUPFAM" id="SSF55604">
    <property type="entry name" value="Glucose permease domain IIB"/>
    <property type="match status" value="1"/>
</dbReference>
<dbReference type="InterPro" id="IPR050429">
    <property type="entry name" value="PTS_Glucose_EIICBA"/>
</dbReference>
<dbReference type="InterPro" id="IPR036878">
    <property type="entry name" value="Glu_permease_IIB"/>
</dbReference>
<sequence>MLGIHHGFGFSAGAIDFFLNLGIAQRPWLLFGIGLIYGLVYFLLFYFLIKKLNLKTPGREDEEEVEPADEGEPAAASGNRYDRMAAGYLRGLGGGDNIDSLDNCTTRLHLKLKDMSKVDEAALKRSGAKGLLKLAVLTCRWSLAQTSNL</sequence>
<reference evidence="12" key="2">
    <citation type="submission" date="2020-09" db="EMBL/GenBank/DDBJ databases">
        <authorList>
            <person name="Sun Q."/>
            <person name="Zhou Y."/>
        </authorList>
    </citation>
    <scope>NUCLEOTIDE SEQUENCE</scope>
    <source>
        <strain evidence="12">CGMCC 1.15179</strain>
    </source>
</reference>
<dbReference type="Pfam" id="PF00367">
    <property type="entry name" value="PTS_EIIB"/>
    <property type="match status" value="1"/>
</dbReference>
<keyword evidence="6" id="KW-0418">Kinase</keyword>
<evidence type="ECO:0000256" key="5">
    <source>
        <dbReference type="ARBA" id="ARBA00022692"/>
    </source>
</evidence>
<evidence type="ECO:0000256" key="3">
    <source>
        <dbReference type="ARBA" id="ARBA00022679"/>
    </source>
</evidence>
<reference evidence="12" key="1">
    <citation type="journal article" date="2014" name="Int. J. Syst. Evol. Microbiol.">
        <title>Complete genome sequence of Corynebacterium casei LMG S-19264T (=DSM 44701T), isolated from a smear-ripened cheese.</title>
        <authorList>
            <consortium name="US DOE Joint Genome Institute (JGI-PGF)"/>
            <person name="Walter F."/>
            <person name="Albersmeier A."/>
            <person name="Kalinowski J."/>
            <person name="Ruckert C."/>
        </authorList>
    </citation>
    <scope>NUCLEOTIDE SEQUENCE</scope>
    <source>
        <strain evidence="12">CGMCC 1.15179</strain>
    </source>
</reference>
<keyword evidence="5 10" id="KW-0812">Transmembrane</keyword>
<evidence type="ECO:0000256" key="2">
    <source>
        <dbReference type="ARBA" id="ARBA00022597"/>
    </source>
</evidence>
<dbReference type="CDD" id="cd00212">
    <property type="entry name" value="PTS_IIB_glc"/>
    <property type="match status" value="1"/>
</dbReference>
<dbReference type="PANTHER" id="PTHR30009">
    <property type="entry name" value="CYTOCHROME C-TYPE SYNTHESIS PROTEIN AND PTS TRANSMEMBRANE COMPONENT"/>
    <property type="match status" value="1"/>
</dbReference>
<keyword evidence="10" id="KW-0472">Membrane</keyword>
<feature type="domain" description="PTS EIIB type-1" evidence="11">
    <location>
        <begin position="82"/>
        <end position="149"/>
    </location>
</feature>
<dbReference type="Gene3D" id="3.30.1360.60">
    <property type="entry name" value="Glucose permease domain IIB"/>
    <property type="match status" value="1"/>
</dbReference>
<dbReference type="PROSITE" id="PS51098">
    <property type="entry name" value="PTS_EIIB_TYPE_1"/>
    <property type="match status" value="1"/>
</dbReference>